<evidence type="ECO:0000313" key="3">
    <source>
        <dbReference type="Proteomes" id="UP000823775"/>
    </source>
</evidence>
<dbReference type="PROSITE" id="PS51806">
    <property type="entry name" value="DOG1"/>
    <property type="match status" value="1"/>
</dbReference>
<dbReference type="EMBL" id="JACEIK010003658">
    <property type="protein sequence ID" value="MCD9642587.1"/>
    <property type="molecule type" value="Genomic_DNA"/>
</dbReference>
<name>A0ABS8V6K1_DATST</name>
<dbReference type="Proteomes" id="UP000823775">
    <property type="component" value="Unassembled WGS sequence"/>
</dbReference>
<proteinExistence type="predicted"/>
<organism evidence="2 3">
    <name type="scientific">Datura stramonium</name>
    <name type="common">Jimsonweed</name>
    <name type="synonym">Common thornapple</name>
    <dbReference type="NCBI Taxonomy" id="4076"/>
    <lineage>
        <taxon>Eukaryota</taxon>
        <taxon>Viridiplantae</taxon>
        <taxon>Streptophyta</taxon>
        <taxon>Embryophyta</taxon>
        <taxon>Tracheophyta</taxon>
        <taxon>Spermatophyta</taxon>
        <taxon>Magnoliopsida</taxon>
        <taxon>eudicotyledons</taxon>
        <taxon>Gunneridae</taxon>
        <taxon>Pentapetalae</taxon>
        <taxon>asterids</taxon>
        <taxon>lamiids</taxon>
        <taxon>Solanales</taxon>
        <taxon>Solanaceae</taxon>
        <taxon>Solanoideae</taxon>
        <taxon>Datureae</taxon>
        <taxon>Datura</taxon>
    </lineage>
</organism>
<dbReference type="InterPro" id="IPR051886">
    <property type="entry name" value="Seed_Dev/Stress_Resp_Reg"/>
</dbReference>
<evidence type="ECO:0000313" key="2">
    <source>
        <dbReference type="EMBL" id="MCD9642587.1"/>
    </source>
</evidence>
<dbReference type="InterPro" id="IPR025422">
    <property type="entry name" value="TGA_domain"/>
</dbReference>
<accession>A0ABS8V6K1</accession>
<dbReference type="PANTHER" id="PTHR46354">
    <property type="entry name" value="DOG1 DOMAIN-CONTAINING PROTEIN"/>
    <property type="match status" value="1"/>
</dbReference>
<keyword evidence="3" id="KW-1185">Reference proteome</keyword>
<gene>
    <name evidence="2" type="ORF">HAX54_029461</name>
</gene>
<evidence type="ECO:0000259" key="1">
    <source>
        <dbReference type="PROSITE" id="PS51806"/>
    </source>
</evidence>
<feature type="domain" description="DOG1" evidence="1">
    <location>
        <begin position="1"/>
        <end position="127"/>
    </location>
</feature>
<reference evidence="2 3" key="1">
    <citation type="journal article" date="2021" name="BMC Genomics">
        <title>Datura genome reveals duplications of psychoactive alkaloid biosynthetic genes and high mutation rate following tissue culture.</title>
        <authorList>
            <person name="Rajewski A."/>
            <person name="Carter-House D."/>
            <person name="Stajich J."/>
            <person name="Litt A."/>
        </authorList>
    </citation>
    <scope>NUCLEOTIDE SEQUENCE [LARGE SCALE GENOMIC DNA]</scope>
    <source>
        <strain evidence="2">AR-01</strain>
    </source>
</reference>
<feature type="non-terminal residue" evidence="2">
    <location>
        <position position="136"/>
    </location>
</feature>
<protein>
    <recommendedName>
        <fullName evidence="1">DOG1 domain-containing protein</fullName>
    </recommendedName>
</protein>
<dbReference type="PANTHER" id="PTHR46354:SF19">
    <property type="entry name" value="TRANSCRIPTION FACTOR TGA6-LIKE"/>
    <property type="match status" value="1"/>
</dbReference>
<comment type="caution">
    <text evidence="2">The sequence shown here is derived from an EMBL/GenBank/DDBJ whole genome shotgun (WGS) entry which is preliminary data.</text>
</comment>
<sequence>MNSVQDLTENQVERLNRLRTETRLEEKSLMDKLAKIQESVAAPPLMGLAQQLGIELLRDGEIIEMDENIETLRSGIENVVTDADRLRTRTADSVVGILSPLQSLRFLAAAAQLQLKIRMTGLQREAEMSHQVDTSN</sequence>